<dbReference type="KEGG" id="plyc:GXP70_07905"/>
<evidence type="ECO:0000256" key="1">
    <source>
        <dbReference type="SAM" id="Phobius"/>
    </source>
</evidence>
<organism evidence="2 3">
    <name type="scientific">Paenibacillus lycopersici</name>
    <dbReference type="NCBI Taxonomy" id="2704462"/>
    <lineage>
        <taxon>Bacteria</taxon>
        <taxon>Bacillati</taxon>
        <taxon>Bacillota</taxon>
        <taxon>Bacilli</taxon>
        <taxon>Bacillales</taxon>
        <taxon>Paenibacillaceae</taxon>
        <taxon>Paenibacillus</taxon>
    </lineage>
</organism>
<reference evidence="2 3" key="1">
    <citation type="submission" date="2020-01" db="EMBL/GenBank/DDBJ databases">
        <title>Paenibacillus sp. nov., isolated from tomato rhizosphere.</title>
        <authorList>
            <person name="Weon H.-Y."/>
            <person name="Lee S.A."/>
        </authorList>
    </citation>
    <scope>NUCLEOTIDE SEQUENCE [LARGE SCALE GENOMIC DNA]</scope>
    <source>
        <strain evidence="2 3">12200R-189</strain>
    </source>
</reference>
<dbReference type="RefSeq" id="WP_162355947.1">
    <property type="nucleotide sequence ID" value="NZ_CP048209.1"/>
</dbReference>
<gene>
    <name evidence="2" type="ORF">GXP70_07905</name>
</gene>
<feature type="transmembrane region" description="Helical" evidence="1">
    <location>
        <begin position="33"/>
        <end position="54"/>
    </location>
</feature>
<accession>A0A6C0FWN4</accession>
<sequence length="132" mass="15175">MKSTISIIIYLGIGYISLGLLKLMDVIKIEFKFIFSFSLAGFWFILYDLFLFILETNTSRNRYISFGLRGGRQLSLFLAIFTIVVVPFSPMKWNNNLLKQVNDSLVFIGLGLVIILIGMKTHRELKQSKETI</sequence>
<proteinExistence type="predicted"/>
<keyword evidence="1" id="KW-0472">Membrane</keyword>
<name>A0A6C0FWN4_9BACL</name>
<dbReference type="EMBL" id="CP048209">
    <property type="protein sequence ID" value="QHT59881.1"/>
    <property type="molecule type" value="Genomic_DNA"/>
</dbReference>
<dbReference type="Proteomes" id="UP000476064">
    <property type="component" value="Chromosome"/>
</dbReference>
<dbReference type="AlphaFoldDB" id="A0A6C0FWN4"/>
<keyword evidence="3" id="KW-1185">Reference proteome</keyword>
<feature type="transmembrane region" description="Helical" evidence="1">
    <location>
        <begin position="74"/>
        <end position="93"/>
    </location>
</feature>
<keyword evidence="1" id="KW-0812">Transmembrane</keyword>
<protein>
    <submittedName>
        <fullName evidence="2">Uncharacterized protein</fullName>
    </submittedName>
</protein>
<evidence type="ECO:0000313" key="2">
    <source>
        <dbReference type="EMBL" id="QHT59881.1"/>
    </source>
</evidence>
<evidence type="ECO:0000313" key="3">
    <source>
        <dbReference type="Proteomes" id="UP000476064"/>
    </source>
</evidence>
<feature type="transmembrane region" description="Helical" evidence="1">
    <location>
        <begin position="105"/>
        <end position="122"/>
    </location>
</feature>
<feature type="transmembrane region" description="Helical" evidence="1">
    <location>
        <begin position="7"/>
        <end position="27"/>
    </location>
</feature>
<keyword evidence="1" id="KW-1133">Transmembrane helix</keyword>